<keyword evidence="5 6" id="KW-0949">S-adenosyl-L-methionine</keyword>
<dbReference type="Proteomes" id="UP001500984">
    <property type="component" value="Unassembled WGS sequence"/>
</dbReference>
<dbReference type="PANTHER" id="PTHR46111:SF1">
    <property type="entry name" value="RIBOSOMAL RNA SMALL SUBUNIT METHYLTRANSFERASE I"/>
    <property type="match status" value="1"/>
</dbReference>
<reference evidence="9 10" key="1">
    <citation type="journal article" date="2019" name="Int. J. Syst. Evol. Microbiol.">
        <title>The Global Catalogue of Microorganisms (GCM) 10K type strain sequencing project: providing services to taxonomists for standard genome sequencing and annotation.</title>
        <authorList>
            <consortium name="The Broad Institute Genomics Platform"/>
            <consortium name="The Broad Institute Genome Sequencing Center for Infectious Disease"/>
            <person name="Wu L."/>
            <person name="Ma J."/>
        </authorList>
    </citation>
    <scope>NUCLEOTIDE SEQUENCE [LARGE SCALE GENOMIC DNA]</scope>
    <source>
        <strain evidence="9 10">JCM 15900</strain>
    </source>
</reference>
<dbReference type="InterPro" id="IPR014776">
    <property type="entry name" value="4pyrrole_Mease_sub2"/>
</dbReference>
<sequence length="302" mass="31508">MTDTAPAAAAPSAEAEPASTSTPHPNPAAALVLVGTPIGNIDDASPRMRRAIECADVIAAEDTRRFHGLCDRLGIRTSASVLSLFDHNEAARAPELADHVAAGRTVVLLTDAGMPAVSDPGYRVVKEVAERGLPVTSAPGASAVVTALAVSGLPSDRWAFEGFLPRKAGERRRLAASLAHEQRTLVFYESPHRVADAMRDLADGMGADRSAVICRELTKTYEEVLRGTLGELADAAAEGLRGEICIVVAPGEPEPAPAPEAVTGEVAALVDAGARAKQAAAQVASAHGLRTREVYEAYLKQK</sequence>
<dbReference type="SUPFAM" id="SSF53790">
    <property type="entry name" value="Tetrapyrrole methylase"/>
    <property type="match status" value="1"/>
</dbReference>
<dbReference type="PANTHER" id="PTHR46111">
    <property type="entry name" value="RIBOSOMAL RNA SMALL SUBUNIT METHYLTRANSFERASE I"/>
    <property type="match status" value="1"/>
</dbReference>
<feature type="region of interest" description="Disordered" evidence="7">
    <location>
        <begin position="1"/>
        <end position="28"/>
    </location>
</feature>
<comment type="catalytic activity">
    <reaction evidence="6">
        <text>cytidine(1402) in 16S rRNA + S-adenosyl-L-methionine = 2'-O-methylcytidine(1402) in 16S rRNA + S-adenosyl-L-homocysteine + H(+)</text>
        <dbReference type="Rhea" id="RHEA:42924"/>
        <dbReference type="Rhea" id="RHEA-COMP:10285"/>
        <dbReference type="Rhea" id="RHEA-COMP:10286"/>
        <dbReference type="ChEBI" id="CHEBI:15378"/>
        <dbReference type="ChEBI" id="CHEBI:57856"/>
        <dbReference type="ChEBI" id="CHEBI:59789"/>
        <dbReference type="ChEBI" id="CHEBI:74495"/>
        <dbReference type="ChEBI" id="CHEBI:82748"/>
        <dbReference type="EC" id="2.1.1.198"/>
    </reaction>
</comment>
<feature type="compositionally biased region" description="Low complexity" evidence="7">
    <location>
        <begin position="1"/>
        <end position="23"/>
    </location>
</feature>
<evidence type="ECO:0000256" key="2">
    <source>
        <dbReference type="ARBA" id="ARBA00022552"/>
    </source>
</evidence>
<keyword evidence="4 6" id="KW-0808">Transferase</keyword>
<comment type="subcellular location">
    <subcellularLocation>
        <location evidence="6">Cytoplasm</location>
    </subcellularLocation>
</comment>
<dbReference type="Pfam" id="PF00590">
    <property type="entry name" value="TP_methylase"/>
    <property type="match status" value="1"/>
</dbReference>
<comment type="caution">
    <text evidence="9">The sequence shown here is derived from an EMBL/GenBank/DDBJ whole genome shotgun (WGS) entry which is preliminary data.</text>
</comment>
<gene>
    <name evidence="6 9" type="primary">rsmI</name>
    <name evidence="9" type="ORF">GCM10009823_30580</name>
</gene>
<dbReference type="InterPro" id="IPR035996">
    <property type="entry name" value="4pyrrol_Methylase_sf"/>
</dbReference>
<keyword evidence="10" id="KW-1185">Reference proteome</keyword>
<dbReference type="PIRSF" id="PIRSF005917">
    <property type="entry name" value="MTase_YraL"/>
    <property type="match status" value="1"/>
</dbReference>
<evidence type="ECO:0000259" key="8">
    <source>
        <dbReference type="Pfam" id="PF00590"/>
    </source>
</evidence>
<protein>
    <recommendedName>
        <fullName evidence="6">Ribosomal RNA small subunit methyltransferase I</fullName>
        <ecNumber evidence="6">2.1.1.198</ecNumber>
    </recommendedName>
    <alternativeName>
        <fullName evidence="6">16S rRNA 2'-O-ribose C1402 methyltransferase</fullName>
    </alternativeName>
    <alternativeName>
        <fullName evidence="6">rRNA (cytidine-2'-O-)-methyltransferase RsmI</fullName>
    </alternativeName>
</protein>
<feature type="domain" description="Tetrapyrrole methylase" evidence="8">
    <location>
        <begin position="31"/>
        <end position="233"/>
    </location>
</feature>
<dbReference type="EC" id="2.1.1.198" evidence="6"/>
<evidence type="ECO:0000256" key="5">
    <source>
        <dbReference type="ARBA" id="ARBA00022691"/>
    </source>
</evidence>
<evidence type="ECO:0000256" key="7">
    <source>
        <dbReference type="SAM" id="MobiDB-lite"/>
    </source>
</evidence>
<dbReference type="Gene3D" id="3.30.950.10">
    <property type="entry name" value="Methyltransferase, Cobalt-precorrin-4 Transmethylase, Domain 2"/>
    <property type="match status" value="1"/>
</dbReference>
<evidence type="ECO:0000256" key="1">
    <source>
        <dbReference type="ARBA" id="ARBA00022490"/>
    </source>
</evidence>
<accession>A0ABN2X7I5</accession>
<name>A0ABN2X7I5_9MICO</name>
<evidence type="ECO:0000256" key="4">
    <source>
        <dbReference type="ARBA" id="ARBA00022679"/>
    </source>
</evidence>
<evidence type="ECO:0000313" key="10">
    <source>
        <dbReference type="Proteomes" id="UP001500984"/>
    </source>
</evidence>
<dbReference type="InterPro" id="IPR000878">
    <property type="entry name" value="4pyrrol_Mease"/>
</dbReference>
<dbReference type="RefSeq" id="WP_425547050.1">
    <property type="nucleotide sequence ID" value="NZ_BAAAPZ010000018.1"/>
</dbReference>
<evidence type="ECO:0000313" key="9">
    <source>
        <dbReference type="EMBL" id="GAA2105263.1"/>
    </source>
</evidence>
<keyword evidence="3 6" id="KW-0489">Methyltransferase</keyword>
<keyword evidence="2 6" id="KW-0698">rRNA processing</keyword>
<dbReference type="InterPro" id="IPR008189">
    <property type="entry name" value="rRNA_ssu_MeTfrase_I"/>
</dbReference>
<dbReference type="Gene3D" id="3.40.1010.10">
    <property type="entry name" value="Cobalt-precorrin-4 Transmethylase, Domain 1"/>
    <property type="match status" value="1"/>
</dbReference>
<dbReference type="HAMAP" id="MF_01877">
    <property type="entry name" value="16SrRNA_methyltr_I"/>
    <property type="match status" value="1"/>
</dbReference>
<comment type="similarity">
    <text evidence="6">Belongs to the methyltransferase superfamily. RsmI family.</text>
</comment>
<evidence type="ECO:0000256" key="6">
    <source>
        <dbReference type="HAMAP-Rule" id="MF_01877"/>
    </source>
</evidence>
<dbReference type="EMBL" id="BAAAPZ010000018">
    <property type="protein sequence ID" value="GAA2105263.1"/>
    <property type="molecule type" value="Genomic_DNA"/>
</dbReference>
<dbReference type="CDD" id="cd11648">
    <property type="entry name" value="RsmI"/>
    <property type="match status" value="1"/>
</dbReference>
<proteinExistence type="inferred from homology"/>
<evidence type="ECO:0000256" key="3">
    <source>
        <dbReference type="ARBA" id="ARBA00022603"/>
    </source>
</evidence>
<dbReference type="InterPro" id="IPR014777">
    <property type="entry name" value="4pyrrole_Mease_sub1"/>
</dbReference>
<dbReference type="NCBIfam" id="TIGR00096">
    <property type="entry name" value="16S rRNA (cytidine(1402)-2'-O)-methyltransferase"/>
    <property type="match status" value="1"/>
</dbReference>
<comment type="function">
    <text evidence="6">Catalyzes the 2'-O-methylation of the ribose of cytidine 1402 (C1402) in 16S rRNA.</text>
</comment>
<organism evidence="9 10">
    <name type="scientific">Brevibacterium salitolerans</name>
    <dbReference type="NCBI Taxonomy" id="1403566"/>
    <lineage>
        <taxon>Bacteria</taxon>
        <taxon>Bacillati</taxon>
        <taxon>Actinomycetota</taxon>
        <taxon>Actinomycetes</taxon>
        <taxon>Micrococcales</taxon>
        <taxon>Brevibacteriaceae</taxon>
        <taxon>Brevibacterium</taxon>
    </lineage>
</organism>
<keyword evidence="1 6" id="KW-0963">Cytoplasm</keyword>